<dbReference type="Gene3D" id="3.30.420.40">
    <property type="match status" value="2"/>
</dbReference>
<gene>
    <name evidence="3" type="ORF">ANIA_00587</name>
</gene>
<name>Q5BFU3_EMENI</name>
<dbReference type="CDD" id="cd10170">
    <property type="entry name" value="ASKHA_NBD_HSP70"/>
    <property type="match status" value="1"/>
</dbReference>
<reference evidence="4" key="2">
    <citation type="journal article" date="2009" name="Fungal Genet. Biol.">
        <title>The 2008 update of the Aspergillus nidulans genome annotation: a community effort.</title>
        <authorList>
            <person name="Wortman J.R."/>
            <person name="Gilsenan J.M."/>
            <person name="Joardar V."/>
            <person name="Deegan J."/>
            <person name="Clutterbuck J."/>
            <person name="Andersen M.R."/>
            <person name="Archer D."/>
            <person name="Bencina M."/>
            <person name="Braus G."/>
            <person name="Coutinho P."/>
            <person name="von Dohren H."/>
            <person name="Doonan J."/>
            <person name="Driessen A.J."/>
            <person name="Durek P."/>
            <person name="Espeso E."/>
            <person name="Fekete E."/>
            <person name="Flipphi M."/>
            <person name="Estrada C.G."/>
            <person name="Geysens S."/>
            <person name="Goldman G."/>
            <person name="de Groot P.W."/>
            <person name="Hansen K."/>
            <person name="Harris S.D."/>
            <person name="Heinekamp T."/>
            <person name="Helmstaedt K."/>
            <person name="Henrissat B."/>
            <person name="Hofmann G."/>
            <person name="Homan T."/>
            <person name="Horio T."/>
            <person name="Horiuchi H."/>
            <person name="James S."/>
            <person name="Jones M."/>
            <person name="Karaffa L."/>
            <person name="Karanyi Z."/>
            <person name="Kato M."/>
            <person name="Keller N."/>
            <person name="Kelly D.E."/>
            <person name="Kiel J.A."/>
            <person name="Kim J.M."/>
            <person name="van der Klei I.J."/>
            <person name="Klis F.M."/>
            <person name="Kovalchuk A."/>
            <person name="Krasevec N."/>
            <person name="Kubicek C.P."/>
            <person name="Liu B."/>
            <person name="Maccabe A."/>
            <person name="Meyer V."/>
            <person name="Mirabito P."/>
            <person name="Miskei M."/>
            <person name="Mos M."/>
            <person name="Mullins J."/>
            <person name="Nelson D.R."/>
            <person name="Nielsen J."/>
            <person name="Oakley B.R."/>
            <person name="Osmani S.A."/>
            <person name="Pakula T."/>
            <person name="Paszewski A."/>
            <person name="Paulsen I."/>
            <person name="Pilsyk S."/>
            <person name="Pocsi I."/>
            <person name="Punt P.J."/>
            <person name="Ram A.F."/>
            <person name="Ren Q."/>
            <person name="Robellet X."/>
            <person name="Robson G."/>
            <person name="Seiboth B."/>
            <person name="van Solingen P."/>
            <person name="Specht T."/>
            <person name="Sun J."/>
            <person name="Taheri-Talesh N."/>
            <person name="Takeshita N."/>
            <person name="Ussery D."/>
            <person name="vanKuyk P.A."/>
            <person name="Visser H."/>
            <person name="van de Vondervoort P.J."/>
            <person name="de Vries R.P."/>
            <person name="Walton J."/>
            <person name="Xiang X."/>
            <person name="Xiong Y."/>
            <person name="Zeng A.P."/>
            <person name="Brandt B.W."/>
            <person name="Cornell M.J."/>
            <person name="van den Hondel C.A."/>
            <person name="Visser J."/>
            <person name="Oliver S.G."/>
            <person name="Turner G."/>
        </authorList>
    </citation>
    <scope>GENOME REANNOTATION</scope>
    <source>
        <strain evidence="4">FGSC A4 / ATCC 38163 / CBS 112.46 / NRRL 194 / M139</strain>
    </source>
</reference>
<dbReference type="EMBL" id="BN001308">
    <property type="protein sequence ID" value="CBF89177.1"/>
    <property type="molecule type" value="Genomic_DNA"/>
</dbReference>
<dbReference type="HOGENOM" id="CLU_009958_6_1_1"/>
<evidence type="ECO:0000256" key="1">
    <source>
        <dbReference type="ARBA" id="ARBA00022741"/>
    </source>
</evidence>
<dbReference type="Proteomes" id="UP000000560">
    <property type="component" value="Chromosome VIII"/>
</dbReference>
<dbReference type="SUPFAM" id="SSF53067">
    <property type="entry name" value="Actin-like ATPase domain"/>
    <property type="match status" value="2"/>
</dbReference>
<dbReference type="KEGG" id="ani:ANIA_00587"/>
<dbReference type="InParanoid" id="Q5BFU3"/>
<keyword evidence="1" id="KW-0547">Nucleotide-binding</keyword>
<dbReference type="GO" id="GO:0140662">
    <property type="term" value="F:ATP-dependent protein folding chaperone"/>
    <property type="evidence" value="ECO:0007669"/>
    <property type="project" value="InterPro"/>
</dbReference>
<evidence type="ECO:0000256" key="2">
    <source>
        <dbReference type="ARBA" id="ARBA00022840"/>
    </source>
</evidence>
<organism evidence="3 4">
    <name type="scientific">Emericella nidulans (strain FGSC A4 / ATCC 38163 / CBS 112.46 / NRRL 194 / M139)</name>
    <name type="common">Aspergillus nidulans</name>
    <dbReference type="NCBI Taxonomy" id="227321"/>
    <lineage>
        <taxon>Eukaryota</taxon>
        <taxon>Fungi</taxon>
        <taxon>Dikarya</taxon>
        <taxon>Ascomycota</taxon>
        <taxon>Pezizomycotina</taxon>
        <taxon>Eurotiomycetes</taxon>
        <taxon>Eurotiomycetidae</taxon>
        <taxon>Eurotiales</taxon>
        <taxon>Aspergillaceae</taxon>
        <taxon>Aspergillus</taxon>
        <taxon>Aspergillus subgen. Nidulantes</taxon>
    </lineage>
</organism>
<dbReference type="PANTHER" id="PTHR14187:SF82">
    <property type="entry name" value="FAMILY CHAPERONE, PUTATIVE (AFU_ORTHOLOGUE AFUA_7G08575)-RELATED"/>
    <property type="match status" value="1"/>
</dbReference>
<dbReference type="AlphaFoldDB" id="Q5BFU3"/>
<accession>Q5BFU3</accession>
<dbReference type="Pfam" id="PF00012">
    <property type="entry name" value="HSP70"/>
    <property type="match status" value="1"/>
</dbReference>
<keyword evidence="2" id="KW-0067">ATP-binding</keyword>
<dbReference type="GO" id="GO:0005524">
    <property type="term" value="F:ATP binding"/>
    <property type="evidence" value="ECO:0007669"/>
    <property type="project" value="UniProtKB-KW"/>
</dbReference>
<protein>
    <submittedName>
        <fullName evidence="3">Hsp70 family chaperone, putative (AFU_orthologue AFUA_7G08575)</fullName>
    </submittedName>
</protein>
<dbReference type="InterPro" id="IPR043129">
    <property type="entry name" value="ATPase_NBD"/>
</dbReference>
<sequence length="585" mass="65320">MEDSFGAFNFDDRKLVIGIDFGTTFTGVAWAETRRPEHISVIEAWPSHIGAQEGISSVKVPTELRYTKTPKADGETVEWGFQIPGLVDRYQWFKLYNSLLFFPPTRGLDESNPLVSTKSWGDKTPEQLTEEYLSSIYKHIMYTLDQKLGSALLRTIPMEFSLTVPAIWTEAAKDKTLKAWKKASGGAKEQVISLVSEPEAAAIYAIHGLDPHGLHVGDSFILCDAGGGTVDLISYKIIALTPILQVEEVTTGTGGPCGSTFLNRRFADFLTRKLGREQGWDDEVLQEAVERFDSIVKKQYSPTIDGTSGYVIPVPGLSNNSALNVRRGKITISAEEMHFIFEPLILKVIKYVQDQISACGDTEVRAVLLVGGFGQNSYLKERLRDALKSVEVLQPPNAWTAVVRGAVMMGLAKTKALKTVDVVSRKARKHYGIELSRSFNVEKHDKSRKYWCSRHCEYRARVMAWFLTKGSTLEEDKPIPIKFYQDFRVSAGRPDMLSISVWVNAEDTSAPVHKNSDTKTLAKLKANLSTIPQVDLDWTIITREDGHAYYCLDGVIEATYSSAETTYVLSVMGKKYDTVNAEYAY</sequence>
<dbReference type="OrthoDB" id="2963168at2759"/>
<evidence type="ECO:0000313" key="3">
    <source>
        <dbReference type="EMBL" id="CBF89177.1"/>
    </source>
</evidence>
<keyword evidence="4" id="KW-1185">Reference proteome</keyword>
<proteinExistence type="predicted"/>
<dbReference type="STRING" id="227321.Q5BFU3"/>
<evidence type="ECO:0000313" key="4">
    <source>
        <dbReference type="Proteomes" id="UP000000560"/>
    </source>
</evidence>
<reference evidence="4" key="1">
    <citation type="journal article" date="2005" name="Nature">
        <title>Sequencing of Aspergillus nidulans and comparative analysis with A. fumigatus and A. oryzae.</title>
        <authorList>
            <person name="Galagan J.E."/>
            <person name="Calvo S.E."/>
            <person name="Cuomo C."/>
            <person name="Ma L.J."/>
            <person name="Wortman J.R."/>
            <person name="Batzoglou S."/>
            <person name="Lee S.I."/>
            <person name="Basturkmen M."/>
            <person name="Spevak C.C."/>
            <person name="Clutterbuck J."/>
            <person name="Kapitonov V."/>
            <person name="Jurka J."/>
            <person name="Scazzocchio C."/>
            <person name="Farman M."/>
            <person name="Butler J."/>
            <person name="Purcell S."/>
            <person name="Harris S."/>
            <person name="Braus G.H."/>
            <person name="Draht O."/>
            <person name="Busch S."/>
            <person name="D'Enfert C."/>
            <person name="Bouchier C."/>
            <person name="Goldman G.H."/>
            <person name="Bell-Pedersen D."/>
            <person name="Griffiths-Jones S."/>
            <person name="Doonan J.H."/>
            <person name="Yu J."/>
            <person name="Vienken K."/>
            <person name="Pain A."/>
            <person name="Freitag M."/>
            <person name="Selker E.U."/>
            <person name="Archer D.B."/>
            <person name="Penalva M.A."/>
            <person name="Oakley B.R."/>
            <person name="Momany M."/>
            <person name="Tanaka T."/>
            <person name="Kumagai T."/>
            <person name="Asai K."/>
            <person name="Machida M."/>
            <person name="Nierman W.C."/>
            <person name="Denning D.W."/>
            <person name="Caddick M."/>
            <person name="Hynes M."/>
            <person name="Paoletti M."/>
            <person name="Fischer R."/>
            <person name="Miller B."/>
            <person name="Dyer P."/>
            <person name="Sachs M.S."/>
            <person name="Osmani S.A."/>
            <person name="Birren B.W."/>
        </authorList>
    </citation>
    <scope>NUCLEOTIDE SEQUENCE [LARGE SCALE GENOMIC DNA]</scope>
    <source>
        <strain evidence="4">FGSC A4 / ATCC 38163 / CBS 112.46 / NRRL 194 / M139</strain>
    </source>
</reference>
<dbReference type="InterPro" id="IPR013126">
    <property type="entry name" value="Hsp_70_fam"/>
</dbReference>
<dbReference type="PANTHER" id="PTHR14187">
    <property type="entry name" value="ALPHA KINASE/ELONGATION FACTOR 2 KINASE"/>
    <property type="match status" value="1"/>
</dbReference>
<dbReference type="Gene3D" id="3.90.640.10">
    <property type="entry name" value="Actin, Chain A, domain 4"/>
    <property type="match status" value="1"/>
</dbReference>
<dbReference type="GeneID" id="2876362"/>
<dbReference type="eggNOG" id="KOG0101">
    <property type="taxonomic scope" value="Eukaryota"/>
</dbReference>
<accession>C8VSC0</accession>
<dbReference type="RefSeq" id="XP_658191.1">
    <property type="nucleotide sequence ID" value="XM_653099.1"/>
</dbReference>
<dbReference type="OMA" id="EWRTKYD"/>